<organism evidence="16 17">
    <name type="scientific">Campylobacter blaseri</name>
    <dbReference type="NCBI Taxonomy" id="2042961"/>
    <lineage>
        <taxon>Bacteria</taxon>
        <taxon>Pseudomonadati</taxon>
        <taxon>Campylobacterota</taxon>
        <taxon>Epsilonproteobacteria</taxon>
        <taxon>Campylobacterales</taxon>
        <taxon>Campylobacteraceae</taxon>
        <taxon>Campylobacter</taxon>
    </lineage>
</organism>
<evidence type="ECO:0000256" key="14">
    <source>
        <dbReference type="ARBA" id="ARBA00078138"/>
    </source>
</evidence>
<keyword evidence="17" id="KW-1185">Reference proteome</keyword>
<reference evidence="17" key="1">
    <citation type="submission" date="2017-10" db="EMBL/GenBank/DDBJ databases">
        <title>Campylobacter species from seals.</title>
        <authorList>
            <person name="Gilbert M.J."/>
            <person name="Zomer A.L."/>
            <person name="Timmerman A.J."/>
            <person name="Duim B."/>
            <person name="Wagenaar J.A."/>
        </authorList>
    </citation>
    <scope>NUCLEOTIDE SEQUENCE [LARGE SCALE GENOMIC DNA]</scope>
    <source>
        <strain evidence="17">17S00004-5</strain>
    </source>
</reference>
<dbReference type="GO" id="GO:0045454">
    <property type="term" value="P:cell redox homeostasis"/>
    <property type="evidence" value="ECO:0007669"/>
    <property type="project" value="TreeGrafter"/>
</dbReference>
<dbReference type="InterPro" id="IPR036249">
    <property type="entry name" value="Thioredoxin-like_sf"/>
</dbReference>
<accession>A0A2P8R128</accession>
<evidence type="ECO:0000256" key="12">
    <source>
        <dbReference type="ARBA" id="ARBA00049091"/>
    </source>
</evidence>
<proteinExistence type="inferred from homology"/>
<evidence type="ECO:0000256" key="3">
    <source>
        <dbReference type="ARBA" id="ARBA00013017"/>
    </source>
</evidence>
<comment type="function">
    <text evidence="1">Thiol-specific peroxidase that catalyzes the reduction of hydrogen peroxide and organic hydroperoxides to water and alcohols, respectively. Plays a role in cell protection against oxidative stress by detoxifying peroxides and as sensor of hydrogen peroxide-mediated signaling events.</text>
</comment>
<dbReference type="GO" id="GO:0005737">
    <property type="term" value="C:cytoplasm"/>
    <property type="evidence" value="ECO:0007669"/>
    <property type="project" value="TreeGrafter"/>
</dbReference>
<gene>
    <name evidence="16" type="ORF">CQ405_03885</name>
</gene>
<dbReference type="CDD" id="cd03017">
    <property type="entry name" value="PRX_BCP"/>
    <property type="match status" value="1"/>
</dbReference>
<comment type="catalytic activity">
    <reaction evidence="12">
        <text>a hydroperoxide + [thioredoxin]-dithiol = an alcohol + [thioredoxin]-disulfide + H2O</text>
        <dbReference type="Rhea" id="RHEA:62620"/>
        <dbReference type="Rhea" id="RHEA-COMP:10698"/>
        <dbReference type="Rhea" id="RHEA-COMP:10700"/>
        <dbReference type="ChEBI" id="CHEBI:15377"/>
        <dbReference type="ChEBI" id="CHEBI:29950"/>
        <dbReference type="ChEBI" id="CHEBI:30879"/>
        <dbReference type="ChEBI" id="CHEBI:35924"/>
        <dbReference type="ChEBI" id="CHEBI:50058"/>
        <dbReference type="EC" id="1.11.1.24"/>
    </reaction>
</comment>
<dbReference type="SUPFAM" id="SSF52833">
    <property type="entry name" value="Thioredoxin-like"/>
    <property type="match status" value="1"/>
</dbReference>
<dbReference type="Gene3D" id="3.40.30.10">
    <property type="entry name" value="Glutaredoxin"/>
    <property type="match status" value="1"/>
</dbReference>
<keyword evidence="7" id="KW-1015">Disulfide bond</keyword>
<comment type="subunit">
    <text evidence="2">Monomer.</text>
</comment>
<evidence type="ECO:0000313" key="17">
    <source>
        <dbReference type="Proteomes" id="UP000240535"/>
    </source>
</evidence>
<evidence type="ECO:0000256" key="10">
    <source>
        <dbReference type="ARBA" id="ARBA00038489"/>
    </source>
</evidence>
<dbReference type="PANTHER" id="PTHR42801">
    <property type="entry name" value="THIOREDOXIN-DEPENDENT PEROXIDE REDUCTASE"/>
    <property type="match status" value="1"/>
</dbReference>
<evidence type="ECO:0000256" key="6">
    <source>
        <dbReference type="ARBA" id="ARBA00023002"/>
    </source>
</evidence>
<keyword evidence="4 16" id="KW-0575">Peroxidase</keyword>
<dbReference type="EMBL" id="PDHH01000003">
    <property type="protein sequence ID" value="PSM52203.1"/>
    <property type="molecule type" value="Genomic_DNA"/>
</dbReference>
<dbReference type="GO" id="GO:0008379">
    <property type="term" value="F:thioredoxin peroxidase activity"/>
    <property type="evidence" value="ECO:0007669"/>
    <property type="project" value="TreeGrafter"/>
</dbReference>
<evidence type="ECO:0000256" key="8">
    <source>
        <dbReference type="ARBA" id="ARBA00023284"/>
    </source>
</evidence>
<comment type="similarity">
    <text evidence="10">Belongs to the peroxiredoxin family. BCP/PrxQ subfamily.</text>
</comment>
<dbReference type="RefSeq" id="WP_106870829.1">
    <property type="nucleotide sequence ID" value="NZ_CP053841.1"/>
</dbReference>
<dbReference type="AlphaFoldDB" id="A0A2P8R128"/>
<dbReference type="InterPro" id="IPR013766">
    <property type="entry name" value="Thioredoxin_domain"/>
</dbReference>
<evidence type="ECO:0000256" key="4">
    <source>
        <dbReference type="ARBA" id="ARBA00022559"/>
    </source>
</evidence>
<evidence type="ECO:0000256" key="13">
    <source>
        <dbReference type="ARBA" id="ARBA00072587"/>
    </source>
</evidence>
<dbReference type="GO" id="GO:0034599">
    <property type="term" value="P:cellular response to oxidative stress"/>
    <property type="evidence" value="ECO:0007669"/>
    <property type="project" value="TreeGrafter"/>
</dbReference>
<sequence>MSEVKEFLKEDRERKVTLKAGDKAPEFSLKNSDGVEISLKDFIGKNVVLYFYPKDNTPGCTTEACEFTQNYDEFLANDTVVIGISPDSIKSHQNFIEKQSLKHILLSDEEKEVSKLYGVYQVRKNYGREYLGIVRTTFVIGKDGVITKVYKSVKAKDHAIKVLADLTK</sequence>
<evidence type="ECO:0000256" key="9">
    <source>
        <dbReference type="ARBA" id="ARBA00032824"/>
    </source>
</evidence>
<evidence type="ECO:0000259" key="15">
    <source>
        <dbReference type="PROSITE" id="PS51352"/>
    </source>
</evidence>
<dbReference type="Pfam" id="PF00578">
    <property type="entry name" value="AhpC-TSA"/>
    <property type="match status" value="1"/>
</dbReference>
<feature type="domain" description="Thioredoxin" evidence="15">
    <location>
        <begin position="18"/>
        <end position="168"/>
    </location>
</feature>
<keyword evidence="6" id="KW-0560">Oxidoreductase</keyword>
<dbReference type="InterPro" id="IPR000866">
    <property type="entry name" value="AhpC/TSA"/>
</dbReference>
<evidence type="ECO:0000313" key="16">
    <source>
        <dbReference type="EMBL" id="PSM52203.1"/>
    </source>
</evidence>
<keyword evidence="5" id="KW-0049">Antioxidant</keyword>
<dbReference type="EC" id="1.11.1.24" evidence="3"/>
<dbReference type="InterPro" id="IPR050924">
    <property type="entry name" value="Peroxiredoxin_BCP/PrxQ"/>
</dbReference>
<keyword evidence="8" id="KW-0676">Redox-active center</keyword>
<dbReference type="PROSITE" id="PS51352">
    <property type="entry name" value="THIOREDOXIN_2"/>
    <property type="match status" value="1"/>
</dbReference>
<evidence type="ECO:0000256" key="7">
    <source>
        <dbReference type="ARBA" id="ARBA00023157"/>
    </source>
</evidence>
<dbReference type="Proteomes" id="UP000240535">
    <property type="component" value="Unassembled WGS sequence"/>
</dbReference>
<evidence type="ECO:0000256" key="2">
    <source>
        <dbReference type="ARBA" id="ARBA00011245"/>
    </source>
</evidence>
<dbReference type="PANTHER" id="PTHR42801:SF4">
    <property type="entry name" value="AHPC_TSA FAMILY PROTEIN"/>
    <property type="match status" value="1"/>
</dbReference>
<evidence type="ECO:0000256" key="11">
    <source>
        <dbReference type="ARBA" id="ARBA00042639"/>
    </source>
</evidence>
<comment type="caution">
    <text evidence="16">The sequence shown here is derived from an EMBL/GenBank/DDBJ whole genome shotgun (WGS) entry which is preliminary data.</text>
</comment>
<dbReference type="FunFam" id="3.40.30.10:FF:000007">
    <property type="entry name" value="Thioredoxin-dependent thiol peroxidase"/>
    <property type="match status" value="1"/>
</dbReference>
<dbReference type="OrthoDB" id="9812811at2"/>
<name>A0A2P8R128_9BACT</name>
<dbReference type="NCBIfam" id="NF006960">
    <property type="entry name" value="PRK09437.1"/>
    <property type="match status" value="1"/>
</dbReference>
<evidence type="ECO:0000256" key="1">
    <source>
        <dbReference type="ARBA" id="ARBA00003330"/>
    </source>
</evidence>
<evidence type="ECO:0000256" key="5">
    <source>
        <dbReference type="ARBA" id="ARBA00022862"/>
    </source>
</evidence>
<protein>
    <recommendedName>
        <fullName evidence="13">Putative peroxiredoxin bcp</fullName>
        <ecNumber evidence="3">1.11.1.24</ecNumber>
    </recommendedName>
    <alternativeName>
        <fullName evidence="14">Bacterioferritin comigratory protein homolog</fullName>
    </alternativeName>
    <alternativeName>
        <fullName evidence="9">Thioredoxin peroxidase</fullName>
    </alternativeName>
    <alternativeName>
        <fullName evidence="11">Thioredoxin-dependent peroxiredoxin Bcp</fullName>
    </alternativeName>
</protein>